<keyword evidence="2" id="KW-1185">Reference proteome</keyword>
<gene>
    <name evidence="1" type="ORF">ACCO45_002335</name>
</gene>
<sequence length="230" mass="24615">MLKLPTCPVGSGAQLPEPTSFLRAPEAPCTIQRLCPKRAEAALPHPSRPGGLRWLGAAPAAFESAGSKGVAIEWCSSLDQTSPECYSVHDAAAPPDVLRRPCWPCCAACPMDLVAREPPAAAETGVVVLAARAREHPLYAPASCRQRCYAVLSLPSLSFSRALCISPIQPRSKRVRSSRHRHGASAFSGRGNATMIQITRDEYDGFIEVAHKYGVCCPPDQSPRPISGAY</sequence>
<dbReference type="Proteomes" id="UP001638806">
    <property type="component" value="Unassembled WGS sequence"/>
</dbReference>
<accession>A0ACC4EA48</accession>
<reference evidence="1" key="1">
    <citation type="submission" date="2024-12" db="EMBL/GenBank/DDBJ databases">
        <title>Comparative genomics and development of molecular markers within Purpureocillium lilacinum and among Purpureocillium species.</title>
        <authorList>
            <person name="Yeh Z.-Y."/>
            <person name="Ni N.-T."/>
            <person name="Lo P.-H."/>
            <person name="Mushyakhwo K."/>
            <person name="Lin C.-F."/>
            <person name="Nai Y.-S."/>
        </authorList>
    </citation>
    <scope>NUCLEOTIDE SEQUENCE</scope>
    <source>
        <strain evidence="1">NCHU-NPUST-175</strain>
    </source>
</reference>
<dbReference type="EMBL" id="JBGNUJ010000002">
    <property type="protein sequence ID" value="KAL3965331.1"/>
    <property type="molecule type" value="Genomic_DNA"/>
</dbReference>
<comment type="caution">
    <text evidence="1">The sequence shown here is derived from an EMBL/GenBank/DDBJ whole genome shotgun (WGS) entry which is preliminary data.</text>
</comment>
<organism evidence="1 2">
    <name type="scientific">Purpureocillium lilacinum</name>
    <name type="common">Paecilomyces lilacinus</name>
    <dbReference type="NCBI Taxonomy" id="33203"/>
    <lineage>
        <taxon>Eukaryota</taxon>
        <taxon>Fungi</taxon>
        <taxon>Dikarya</taxon>
        <taxon>Ascomycota</taxon>
        <taxon>Pezizomycotina</taxon>
        <taxon>Sordariomycetes</taxon>
        <taxon>Hypocreomycetidae</taxon>
        <taxon>Hypocreales</taxon>
        <taxon>Ophiocordycipitaceae</taxon>
        <taxon>Purpureocillium</taxon>
    </lineage>
</organism>
<proteinExistence type="predicted"/>
<name>A0ACC4EA48_PURLI</name>
<evidence type="ECO:0000313" key="1">
    <source>
        <dbReference type="EMBL" id="KAL3965331.1"/>
    </source>
</evidence>
<evidence type="ECO:0000313" key="2">
    <source>
        <dbReference type="Proteomes" id="UP001638806"/>
    </source>
</evidence>
<protein>
    <submittedName>
        <fullName evidence="1">Uncharacterized protein</fullName>
    </submittedName>
</protein>